<dbReference type="AlphaFoldDB" id="A0A1Y2MF10"/>
<dbReference type="OMA" id="MPLWLIY"/>
<evidence type="ECO:0000313" key="2">
    <source>
        <dbReference type="EMBL" id="OSS54733.1"/>
    </source>
</evidence>
<dbReference type="EMBL" id="KZ107838">
    <property type="protein sequence ID" value="OSS54733.1"/>
    <property type="molecule type" value="Genomic_DNA"/>
</dbReference>
<dbReference type="InParanoid" id="A0A1Y2MF10"/>
<protein>
    <recommendedName>
        <fullName evidence="1">Tautomerase cis-CaaD-like domain-containing protein</fullName>
    </recommendedName>
</protein>
<keyword evidence="3" id="KW-1185">Reference proteome</keyword>
<proteinExistence type="predicted"/>
<dbReference type="Proteomes" id="UP000193240">
    <property type="component" value="Unassembled WGS sequence"/>
</dbReference>
<feature type="domain" description="Tautomerase cis-CaaD-like" evidence="1">
    <location>
        <begin position="1"/>
        <end position="141"/>
    </location>
</feature>
<dbReference type="InterPro" id="IPR014347">
    <property type="entry name" value="Tautomerase/MIF_sf"/>
</dbReference>
<dbReference type="InterPro" id="IPR028116">
    <property type="entry name" value="Cis-CaaD-like"/>
</dbReference>
<dbReference type="Gene3D" id="3.30.429.10">
    <property type="entry name" value="Macrophage Migration Inhibitory Factor"/>
    <property type="match status" value="1"/>
</dbReference>
<accession>A0A1Y2MF10</accession>
<dbReference type="Pfam" id="PF14832">
    <property type="entry name" value="Tautomerase_3"/>
    <property type="match status" value="1"/>
</dbReference>
<gene>
    <name evidence="2" type="ORF">B5807_01616</name>
</gene>
<reference evidence="2 3" key="1">
    <citation type="journal article" date="2017" name="Genome Announc.">
        <title>Genome sequence of the saprophytic ascomycete Epicoccum nigrum ICMP 19927 strain isolated from New Zealand.</title>
        <authorList>
            <person name="Fokin M."/>
            <person name="Fleetwood D."/>
            <person name="Weir B.S."/>
            <person name="Villas-Boas S.G."/>
        </authorList>
    </citation>
    <scope>NUCLEOTIDE SEQUENCE [LARGE SCALE GENOMIC DNA]</scope>
    <source>
        <strain evidence="2 3">ICMP 19927</strain>
    </source>
</reference>
<evidence type="ECO:0000313" key="3">
    <source>
        <dbReference type="Proteomes" id="UP000193240"/>
    </source>
</evidence>
<organism evidence="2 3">
    <name type="scientific">Epicoccum nigrum</name>
    <name type="common">Soil fungus</name>
    <name type="synonym">Epicoccum purpurascens</name>
    <dbReference type="NCBI Taxonomy" id="105696"/>
    <lineage>
        <taxon>Eukaryota</taxon>
        <taxon>Fungi</taxon>
        <taxon>Dikarya</taxon>
        <taxon>Ascomycota</taxon>
        <taxon>Pezizomycotina</taxon>
        <taxon>Dothideomycetes</taxon>
        <taxon>Pleosporomycetidae</taxon>
        <taxon>Pleosporales</taxon>
        <taxon>Pleosporineae</taxon>
        <taxon>Didymellaceae</taxon>
        <taxon>Epicoccum</taxon>
    </lineage>
</organism>
<name>A0A1Y2MF10_EPING</name>
<evidence type="ECO:0000259" key="1">
    <source>
        <dbReference type="Pfam" id="PF14832"/>
    </source>
</evidence>
<sequence length="150" mass="17390">MPLWLVFHPEGTFEDKASKEAFASDVTKIYTGVGLPAFYVVVNFIKMPENTAWVGGKAASKERPFIRLAIEHIAVHQPNEDEAYKRTANRVDATIKPHIADKGYDWEFHIDETERRLWRINGLYPPPFQSEEEKVWARENRPVVFEKGNF</sequence>